<dbReference type="Pfam" id="PF04359">
    <property type="entry name" value="DUF493"/>
    <property type="match status" value="1"/>
</dbReference>
<comment type="similarity">
    <text evidence="1 2">Belongs to the UPF0250 family.</text>
</comment>
<dbReference type="PANTHER" id="PTHR38036">
    <property type="entry name" value="UPF0250 PROTEIN YBED"/>
    <property type="match status" value="1"/>
</dbReference>
<feature type="compositionally biased region" description="Basic and acidic residues" evidence="3">
    <location>
        <begin position="1"/>
        <end position="11"/>
    </location>
</feature>
<dbReference type="Proteomes" id="UP000547614">
    <property type="component" value="Unassembled WGS sequence"/>
</dbReference>
<dbReference type="EMBL" id="JACHXP010000002">
    <property type="protein sequence ID" value="MBB3189367.1"/>
    <property type="molecule type" value="Genomic_DNA"/>
</dbReference>
<dbReference type="InterPro" id="IPR007454">
    <property type="entry name" value="UPF0250_YbeD-like"/>
</dbReference>
<comment type="caution">
    <text evidence="4">The sequence shown here is derived from an EMBL/GenBank/DDBJ whole genome shotgun (WGS) entry which is preliminary data.</text>
</comment>
<name>A0A839V9H0_9GAMM</name>
<organism evidence="4 5">
    <name type="scientific">Halomonas cerina</name>
    <dbReference type="NCBI Taxonomy" id="447424"/>
    <lineage>
        <taxon>Bacteria</taxon>
        <taxon>Pseudomonadati</taxon>
        <taxon>Pseudomonadota</taxon>
        <taxon>Gammaproteobacteria</taxon>
        <taxon>Oceanospirillales</taxon>
        <taxon>Halomonadaceae</taxon>
        <taxon>Halomonas</taxon>
    </lineage>
</organism>
<dbReference type="HAMAP" id="MF_00659">
    <property type="entry name" value="UPF0250"/>
    <property type="match status" value="1"/>
</dbReference>
<dbReference type="InterPro" id="IPR027471">
    <property type="entry name" value="YbeD-like_sf"/>
</dbReference>
<accession>A0A839V9H0</accession>
<gene>
    <name evidence="4" type="ORF">FHR94_000589</name>
</gene>
<evidence type="ECO:0000256" key="1">
    <source>
        <dbReference type="ARBA" id="ARBA00008460"/>
    </source>
</evidence>
<proteinExistence type="inferred from homology"/>
<dbReference type="SUPFAM" id="SSF117991">
    <property type="entry name" value="YbeD/HP0495-like"/>
    <property type="match status" value="1"/>
</dbReference>
<dbReference type="GO" id="GO:0005829">
    <property type="term" value="C:cytosol"/>
    <property type="evidence" value="ECO:0007669"/>
    <property type="project" value="TreeGrafter"/>
</dbReference>
<evidence type="ECO:0000256" key="3">
    <source>
        <dbReference type="SAM" id="MobiDB-lite"/>
    </source>
</evidence>
<evidence type="ECO:0000256" key="2">
    <source>
        <dbReference type="HAMAP-Rule" id="MF_00659"/>
    </source>
</evidence>
<protein>
    <recommendedName>
        <fullName evidence="2">UPF0250 protein FHR94_000589</fullName>
    </recommendedName>
</protein>
<feature type="region of interest" description="Disordered" evidence="3">
    <location>
        <begin position="1"/>
        <end position="22"/>
    </location>
</feature>
<keyword evidence="5" id="KW-1185">Reference proteome</keyword>
<dbReference type="AlphaFoldDB" id="A0A839V9H0"/>
<evidence type="ECO:0000313" key="5">
    <source>
        <dbReference type="Proteomes" id="UP000547614"/>
    </source>
</evidence>
<dbReference type="PANTHER" id="PTHR38036:SF1">
    <property type="entry name" value="UPF0250 PROTEIN YBED"/>
    <property type="match status" value="1"/>
</dbReference>
<dbReference type="Gene3D" id="3.30.70.260">
    <property type="match status" value="1"/>
</dbReference>
<dbReference type="RefSeq" id="WP_183324123.1">
    <property type="nucleotide sequence ID" value="NZ_JACHXP010000002.1"/>
</dbReference>
<evidence type="ECO:0000313" key="4">
    <source>
        <dbReference type="EMBL" id="MBB3189367.1"/>
    </source>
</evidence>
<sequence length="104" mass="11435">MNDKTLRDLRRPAARQAGGKPPRIEFPCDYPIKVVGDAAEDFAATVCQIVNRHDSTFDATTIAVVPSRNGRFQSVRLTLRAQGEAQLKALFAELKGTGRVHMVV</sequence>
<reference evidence="4 5" key="1">
    <citation type="submission" date="2020-08" db="EMBL/GenBank/DDBJ databases">
        <title>Genomic Encyclopedia of Type Strains, Phase III (KMG-III): the genomes of soil and plant-associated and newly described type strains.</title>
        <authorList>
            <person name="Whitman W."/>
        </authorList>
    </citation>
    <scope>NUCLEOTIDE SEQUENCE [LARGE SCALE GENOMIC DNA]</scope>
    <source>
        <strain evidence="4 5">CECT 7282</strain>
    </source>
</reference>